<keyword evidence="4" id="KW-1185">Reference proteome</keyword>
<reference evidence="3 4" key="1">
    <citation type="submission" date="2015-11" db="EMBL/GenBank/DDBJ databases">
        <title>Genomic analysis of 38 Legionella species identifies large and diverse effector repertoires.</title>
        <authorList>
            <person name="Burstein D."/>
            <person name="Amaro F."/>
            <person name="Zusman T."/>
            <person name="Lifshitz Z."/>
            <person name="Cohen O."/>
            <person name="Gilbert J.A."/>
            <person name="Pupko T."/>
            <person name="Shuman H.A."/>
            <person name="Segal G."/>
        </authorList>
    </citation>
    <scope>NUCLEOTIDE SEQUENCE [LARGE SCALE GENOMIC DNA]</scope>
    <source>
        <strain evidence="3 4">SC-63-C7</strain>
    </source>
</reference>
<sequence>MKQLAKYLSLFMLFSISSFQANAAPETFTLDNKHTYVLWSIDHLGFSTQYGKWYATGKLTLDQDNPSQSKVDVKIDVTDMITGIPELDEHLKSQLFFDTKKFPTATFVSNKVTPTGKDTATVDGTLTLRGVSKPVVLQVTLNKEGMNPISNKMSVGFTATTSIKRSDFGINAFLPALSDTVNIKIGAEAYLDKKAG</sequence>
<evidence type="ECO:0000256" key="1">
    <source>
        <dbReference type="SAM" id="SignalP"/>
    </source>
</evidence>
<dbReference type="Proteomes" id="UP000054703">
    <property type="component" value="Unassembled WGS sequence"/>
</dbReference>
<dbReference type="InterPro" id="IPR036761">
    <property type="entry name" value="TTHA0802/YceI-like_sf"/>
</dbReference>
<dbReference type="SUPFAM" id="SSF101874">
    <property type="entry name" value="YceI-like"/>
    <property type="match status" value="1"/>
</dbReference>
<dbReference type="EMBL" id="LNYU01000091">
    <property type="protein sequence ID" value="KTD53121.1"/>
    <property type="molecule type" value="Genomic_DNA"/>
</dbReference>
<dbReference type="PANTHER" id="PTHR34406">
    <property type="entry name" value="PROTEIN YCEI"/>
    <property type="match status" value="1"/>
</dbReference>
<name>A0A0W0Y820_9GAMM</name>
<feature type="chain" id="PRO_5006917373" evidence="1">
    <location>
        <begin position="24"/>
        <end position="196"/>
    </location>
</feature>
<dbReference type="STRING" id="45074.Lsan_3531"/>
<dbReference type="RefSeq" id="WP_058515451.1">
    <property type="nucleotide sequence ID" value="NZ_CAAAIH010000015.1"/>
</dbReference>
<protein>
    <submittedName>
        <fullName evidence="3">Polyprenyl-pyrophosphate binding protein</fullName>
    </submittedName>
</protein>
<dbReference type="Pfam" id="PF04264">
    <property type="entry name" value="YceI"/>
    <property type="match status" value="1"/>
</dbReference>
<evidence type="ECO:0000313" key="3">
    <source>
        <dbReference type="EMBL" id="KTD53121.1"/>
    </source>
</evidence>
<dbReference type="SMART" id="SM00867">
    <property type="entry name" value="YceI"/>
    <property type="match status" value="1"/>
</dbReference>
<dbReference type="OrthoDB" id="9811006at2"/>
<dbReference type="Gene3D" id="2.40.128.110">
    <property type="entry name" value="Lipid/polyisoprenoid-binding, YceI-like"/>
    <property type="match status" value="1"/>
</dbReference>
<keyword evidence="1" id="KW-0732">Signal</keyword>
<feature type="signal peptide" evidence="1">
    <location>
        <begin position="1"/>
        <end position="23"/>
    </location>
</feature>
<proteinExistence type="predicted"/>
<comment type="caution">
    <text evidence="3">The sequence shown here is derived from an EMBL/GenBank/DDBJ whole genome shotgun (WGS) entry which is preliminary data.</text>
</comment>
<dbReference type="PATRIC" id="fig|45074.5.peg.3799"/>
<dbReference type="PANTHER" id="PTHR34406:SF1">
    <property type="entry name" value="PROTEIN YCEI"/>
    <property type="match status" value="1"/>
</dbReference>
<evidence type="ECO:0000259" key="2">
    <source>
        <dbReference type="SMART" id="SM00867"/>
    </source>
</evidence>
<dbReference type="InterPro" id="IPR007372">
    <property type="entry name" value="Lipid/polyisoprenoid-bd_YceI"/>
</dbReference>
<accession>A0A0W0Y820</accession>
<organism evidence="3 4">
    <name type="scientific">Legionella santicrucis</name>
    <dbReference type="NCBI Taxonomy" id="45074"/>
    <lineage>
        <taxon>Bacteria</taxon>
        <taxon>Pseudomonadati</taxon>
        <taxon>Pseudomonadota</taxon>
        <taxon>Gammaproteobacteria</taxon>
        <taxon>Legionellales</taxon>
        <taxon>Legionellaceae</taxon>
        <taxon>Legionella</taxon>
    </lineage>
</organism>
<feature type="domain" description="Lipid/polyisoprenoid-binding YceI-like" evidence="2">
    <location>
        <begin position="27"/>
        <end position="190"/>
    </location>
</feature>
<gene>
    <name evidence="3" type="primary">yceI</name>
    <name evidence="3" type="ORF">Lsan_3531</name>
</gene>
<dbReference type="AlphaFoldDB" id="A0A0W0Y820"/>
<evidence type="ECO:0000313" key="4">
    <source>
        <dbReference type="Proteomes" id="UP000054703"/>
    </source>
</evidence>